<gene>
    <name evidence="8" type="ORF">SV7mr_06750</name>
</gene>
<keyword evidence="4" id="KW-0175">Coiled coil</keyword>
<dbReference type="PANTHER" id="PTHR19848">
    <property type="entry name" value="WD40 REPEAT PROTEIN"/>
    <property type="match status" value="1"/>
</dbReference>
<reference evidence="8 9" key="1">
    <citation type="submission" date="2019-02" db="EMBL/GenBank/DDBJ databases">
        <title>Deep-cultivation of Planctomycetes and their phenomic and genomic characterization uncovers novel biology.</title>
        <authorList>
            <person name="Wiegand S."/>
            <person name="Jogler M."/>
            <person name="Boedeker C."/>
            <person name="Pinto D."/>
            <person name="Vollmers J."/>
            <person name="Rivas-Marin E."/>
            <person name="Kohn T."/>
            <person name="Peeters S.H."/>
            <person name="Heuer A."/>
            <person name="Rast P."/>
            <person name="Oberbeckmann S."/>
            <person name="Bunk B."/>
            <person name="Jeske O."/>
            <person name="Meyerdierks A."/>
            <person name="Storesund J.E."/>
            <person name="Kallscheuer N."/>
            <person name="Luecker S."/>
            <person name="Lage O.M."/>
            <person name="Pohl T."/>
            <person name="Merkel B.J."/>
            <person name="Hornburger P."/>
            <person name="Mueller R.-W."/>
            <person name="Bruemmer F."/>
            <person name="Labrenz M."/>
            <person name="Spormann A.M."/>
            <person name="Op den Camp H."/>
            <person name="Overmann J."/>
            <person name="Amann R."/>
            <person name="Jetten M.S.M."/>
            <person name="Mascher T."/>
            <person name="Medema M.H."/>
            <person name="Devos D.P."/>
            <person name="Kaster A.-K."/>
            <person name="Ovreas L."/>
            <person name="Rohde M."/>
            <person name="Galperin M.Y."/>
            <person name="Jogler C."/>
        </authorList>
    </citation>
    <scope>NUCLEOTIDE SEQUENCE [LARGE SCALE GENOMIC DNA]</scope>
    <source>
        <strain evidence="8 9">SV_7m_r</strain>
    </source>
</reference>
<keyword evidence="1 3" id="KW-0853">WD repeat</keyword>
<keyword evidence="6" id="KW-0732">Signal</keyword>
<feature type="repeat" description="WD" evidence="3">
    <location>
        <begin position="850"/>
        <end position="891"/>
    </location>
</feature>
<feature type="compositionally biased region" description="Low complexity" evidence="5">
    <location>
        <begin position="655"/>
        <end position="665"/>
    </location>
</feature>
<feature type="chain" id="PRO_5021854236" evidence="6">
    <location>
        <begin position="21"/>
        <end position="985"/>
    </location>
</feature>
<sequence precursor="true">MLHRCLVLCLLMLCSLTAAAELPESTLPPDRKVSYFTDIAPLLQQNCVACHRKGDDEGGVMLESVDAMKTSDNDEVLLPSKPEESRLFVAATHGDDLEMPPAKNGVGAKNLTPQQLALLRRWIAQGAIDDTPKEDPSKNNWQPLPTSNRTSFAATMHPNRPLKAISFGNRVGLFLGDKMVTELRRPQTTADALPQSNRNSSPAQRDFVHAIDFDPHSNLIATAGYREVALWKYEPLQAVTLPSTPHNVIALATSARNHHIAVLTADHSVHVGTIGNQAFQWSGNSQLNVTDEKSIPKLALSPKANWAAIGHQQALHVLSADGVKSKLNTPAIITCCIATSENELVLGFQDGRIQVIGMAPQDTLTDPIKVSANPIQHLIATPTWLAIDNTGLVRSADQITGTWENFVKLPAPATDTSLSVDDNKLFVVLGGSKTGTLGSIDLTSKQFQELAVHDPAAQAIAANAKWQFDVGTKQSLALTAEKNQTASDAKAEQNSLDSLIKKTDDYVKQQETAKQALEKAQQADETALKTLQEKQALQNDVNQNRQTLTKQIAGLTTDDQAEQKATLQQQLAKLTSEADLAKQVKTAMDAQTKTASDLESKQKALKQAEGKVVLAKADRGRMEKRLSRFKELEQTLADQLAEEKARQSERQEQMTASQTAATQSRAATNRIAVVSTPGIKGQTHLASFSTTAEAITLWPGKQALPTIPLAGKLIELSQTETHLIGVLETSTAPNETQTELLAWKLQASPWQLAKRLGASQPNPLVDRVLCLAIDPSGKRLATGGGQPSREGELLIWNLETGQIETRIEQPHADTVLCLDFSPDGSRLATGSADGLVKVWEVASGALLQTFEGHTHHVTAIDWRVDQREISSAASDAIIKVWNLSTGKASRTITGLKAEVTSLRYLGIDNRIAITDGDGYVRIYRTDNGARELNTKPSSNYLYALETSQSGDRILAADSEGQAVEIDRKGKVLHRHELIDAPVASQ</sequence>
<dbReference type="AlphaFoldDB" id="A0A517SPY7"/>
<accession>A0A517SPY7</accession>
<dbReference type="Pfam" id="PF07635">
    <property type="entry name" value="PSCyt1"/>
    <property type="match status" value="1"/>
</dbReference>
<dbReference type="EMBL" id="CP036272">
    <property type="protein sequence ID" value="QDT58186.1"/>
    <property type="molecule type" value="Genomic_DNA"/>
</dbReference>
<protein>
    <submittedName>
        <fullName evidence="8">WD domain, G-beta repeat</fullName>
    </submittedName>
</protein>
<dbReference type="SUPFAM" id="SSF50998">
    <property type="entry name" value="Quinoprotein alcohol dehydrogenase-like"/>
    <property type="match status" value="1"/>
</dbReference>
<dbReference type="Gene3D" id="2.130.10.10">
    <property type="entry name" value="YVTN repeat-like/Quinoprotein amine dehydrogenase"/>
    <property type="match status" value="2"/>
</dbReference>
<evidence type="ECO:0000256" key="5">
    <source>
        <dbReference type="SAM" id="MobiDB-lite"/>
    </source>
</evidence>
<dbReference type="Pfam" id="PF00400">
    <property type="entry name" value="WD40"/>
    <property type="match status" value="2"/>
</dbReference>
<organism evidence="8 9">
    <name type="scientific">Stieleria bergensis</name>
    <dbReference type="NCBI Taxonomy" id="2528025"/>
    <lineage>
        <taxon>Bacteria</taxon>
        <taxon>Pseudomonadati</taxon>
        <taxon>Planctomycetota</taxon>
        <taxon>Planctomycetia</taxon>
        <taxon>Pirellulales</taxon>
        <taxon>Pirellulaceae</taxon>
        <taxon>Stieleria</taxon>
    </lineage>
</organism>
<dbReference type="SUPFAM" id="SSF75011">
    <property type="entry name" value="3-carboxy-cis,cis-mucoante lactonizing enzyme"/>
    <property type="match status" value="1"/>
</dbReference>
<feature type="coiled-coil region" evidence="4">
    <location>
        <begin position="506"/>
        <end position="618"/>
    </location>
</feature>
<dbReference type="InterPro" id="IPR011047">
    <property type="entry name" value="Quinoprotein_ADH-like_sf"/>
</dbReference>
<dbReference type="PROSITE" id="PS50294">
    <property type="entry name" value="WD_REPEATS_REGION"/>
    <property type="match status" value="2"/>
</dbReference>
<dbReference type="InterPro" id="IPR011429">
    <property type="entry name" value="Cyt_c_Planctomycete-type"/>
</dbReference>
<feature type="repeat" description="WD" evidence="3">
    <location>
        <begin position="808"/>
        <end position="849"/>
    </location>
</feature>
<proteinExistence type="predicted"/>
<dbReference type="PROSITE" id="PS00678">
    <property type="entry name" value="WD_REPEATS_1"/>
    <property type="match status" value="2"/>
</dbReference>
<dbReference type="SMART" id="SM00320">
    <property type="entry name" value="WD40"/>
    <property type="match status" value="5"/>
</dbReference>
<feature type="compositionally biased region" description="Basic and acidic residues" evidence="5">
    <location>
        <begin position="641"/>
        <end position="652"/>
    </location>
</feature>
<dbReference type="InterPro" id="IPR001680">
    <property type="entry name" value="WD40_rpt"/>
</dbReference>
<feature type="signal peptide" evidence="6">
    <location>
        <begin position="1"/>
        <end position="20"/>
    </location>
</feature>
<evidence type="ECO:0000313" key="8">
    <source>
        <dbReference type="EMBL" id="QDT58186.1"/>
    </source>
</evidence>
<evidence type="ECO:0000259" key="7">
    <source>
        <dbReference type="Pfam" id="PF07635"/>
    </source>
</evidence>
<evidence type="ECO:0000256" key="3">
    <source>
        <dbReference type="PROSITE-ProRule" id="PRU00221"/>
    </source>
</evidence>
<dbReference type="Proteomes" id="UP000315003">
    <property type="component" value="Chromosome"/>
</dbReference>
<name>A0A517SPY7_9BACT</name>
<dbReference type="PROSITE" id="PS50082">
    <property type="entry name" value="WD_REPEATS_2"/>
    <property type="match status" value="2"/>
</dbReference>
<evidence type="ECO:0000256" key="6">
    <source>
        <dbReference type="SAM" id="SignalP"/>
    </source>
</evidence>
<evidence type="ECO:0000256" key="2">
    <source>
        <dbReference type="ARBA" id="ARBA00022737"/>
    </source>
</evidence>
<dbReference type="CDD" id="cd00200">
    <property type="entry name" value="WD40"/>
    <property type="match status" value="1"/>
</dbReference>
<keyword evidence="2" id="KW-0677">Repeat</keyword>
<feature type="region of interest" description="Disordered" evidence="5">
    <location>
        <begin position="640"/>
        <end position="665"/>
    </location>
</feature>
<keyword evidence="9" id="KW-1185">Reference proteome</keyword>
<evidence type="ECO:0000313" key="9">
    <source>
        <dbReference type="Proteomes" id="UP000315003"/>
    </source>
</evidence>
<evidence type="ECO:0000256" key="4">
    <source>
        <dbReference type="SAM" id="Coils"/>
    </source>
</evidence>
<evidence type="ECO:0000256" key="1">
    <source>
        <dbReference type="ARBA" id="ARBA00022574"/>
    </source>
</evidence>
<feature type="domain" description="Cytochrome C Planctomycete-type" evidence="7">
    <location>
        <begin position="47"/>
        <end position="102"/>
    </location>
</feature>
<dbReference type="PANTHER" id="PTHR19848:SF8">
    <property type="entry name" value="F-BOX AND WD REPEAT DOMAIN CONTAINING 7"/>
    <property type="match status" value="1"/>
</dbReference>
<dbReference type="InterPro" id="IPR015943">
    <property type="entry name" value="WD40/YVTN_repeat-like_dom_sf"/>
</dbReference>
<dbReference type="InterPro" id="IPR019775">
    <property type="entry name" value="WD40_repeat_CS"/>
</dbReference>